<accession>A0A6M3LI46</accession>
<dbReference type="EMBL" id="MT143077">
    <property type="protein sequence ID" value="QJA92565.1"/>
    <property type="molecule type" value="Genomic_DNA"/>
</dbReference>
<name>A0A6M3LI46_9ZZZZ</name>
<protein>
    <submittedName>
        <fullName evidence="1">Uncharacterized protein</fullName>
    </submittedName>
</protein>
<reference evidence="1" key="1">
    <citation type="submission" date="2020-03" db="EMBL/GenBank/DDBJ databases">
        <title>The deep terrestrial virosphere.</title>
        <authorList>
            <person name="Holmfeldt K."/>
            <person name="Nilsson E."/>
            <person name="Simone D."/>
            <person name="Lopez-Fernandez M."/>
            <person name="Wu X."/>
            <person name="de Brujin I."/>
            <person name="Lundin D."/>
            <person name="Andersson A."/>
            <person name="Bertilsson S."/>
            <person name="Dopson M."/>
        </authorList>
    </citation>
    <scope>NUCLEOTIDE SEQUENCE</scope>
    <source>
        <strain evidence="1">MM415B04582</strain>
    </source>
</reference>
<dbReference type="AlphaFoldDB" id="A0A6M3LI46"/>
<proteinExistence type="predicted"/>
<organism evidence="1">
    <name type="scientific">viral metagenome</name>
    <dbReference type="NCBI Taxonomy" id="1070528"/>
    <lineage>
        <taxon>unclassified sequences</taxon>
        <taxon>metagenomes</taxon>
        <taxon>organismal metagenomes</taxon>
    </lineage>
</organism>
<gene>
    <name evidence="1" type="ORF">MM415B04582_0007</name>
</gene>
<evidence type="ECO:0000313" key="1">
    <source>
        <dbReference type="EMBL" id="QJA92565.1"/>
    </source>
</evidence>
<sequence length="185" mass="20911">MIDIRFVKVDFTKILFALEKVRAQALLQRDDMQYYCSVEFHHLLIKNLNHETFAGGFSQGGVSFPPYAPYTTRYAAWKHSSGNFWKLEGDLIRNIVRRKFGRGGYAVGVNDVKDAGGKSWFGKGDKGKEKSIGMYAIVGEFGGSYGRGGKHPGRPLFRPTREEFANDIWLKEGEKALTKIGYSWS</sequence>